<comment type="caution">
    <text evidence="3">The sequence shown here is derived from an EMBL/GenBank/DDBJ whole genome shotgun (WGS) entry which is preliminary data.</text>
</comment>
<dbReference type="EMBL" id="RBZU01000001">
    <property type="protein sequence ID" value="RKP59118.1"/>
    <property type="molecule type" value="Genomic_DNA"/>
</dbReference>
<accession>A0A494YEG3</accession>
<dbReference type="InterPro" id="IPR024534">
    <property type="entry name" value="JetD_C"/>
</dbReference>
<evidence type="ECO:0008006" key="5">
    <source>
        <dbReference type="Google" id="ProtNLM"/>
    </source>
</evidence>
<sequence>MKNPEDVAKWVRQRYQRQRWAWLDGGGAWPLQVSLDLPTQKAALVAPGAVRTWSSSWATWLAARPSDAVRPMPELLTATVAWRNMGEQTLPSALVFSSPECVADYCEDGKVWRRIVSRRATMLARWPTLHASGFGPNYTALGEFKDEDFERLLAVLEWLVANPKSGLYLRQLPVPNIDTKWIDLQRRGVVADLFSRIVKPQAALQAVQSFVEGEGAEIDVTGQACSIEKEVSNFYDICGLLRPPVKLRILILCPKLRTQVGGLRDIEATIEDWAQLQLNPRQLLVVENKDTCLAMPDVDGVVAAIKLGNAVALVTRIAWLVRVPVLYWGDIDTYGYSILVQARKTLHDVRSVLMDRSTIETHLDRLVEERQQTKSIDRSLLTAAELDVYDALLAHDWGTSRRLEQERLEWPSALRIVLSALHQRESENA</sequence>
<dbReference type="RefSeq" id="WP_121083697.1">
    <property type="nucleotide sequence ID" value="NZ_RBZU01000001.1"/>
</dbReference>
<feature type="domain" description="DUF3322" evidence="2">
    <location>
        <begin position="4"/>
        <end position="194"/>
    </location>
</feature>
<name>A0A494YEG3_9BURK</name>
<feature type="domain" description="Wadjet protein JetD C-terminal" evidence="1">
    <location>
        <begin position="239"/>
        <end position="412"/>
    </location>
</feature>
<keyword evidence="4" id="KW-1185">Reference proteome</keyword>
<evidence type="ECO:0000259" key="2">
    <source>
        <dbReference type="Pfam" id="PF11795"/>
    </source>
</evidence>
<evidence type="ECO:0000313" key="4">
    <source>
        <dbReference type="Proteomes" id="UP000270342"/>
    </source>
</evidence>
<dbReference type="AlphaFoldDB" id="A0A494YEG3"/>
<dbReference type="Pfam" id="PF09983">
    <property type="entry name" value="JetD_C"/>
    <property type="match status" value="1"/>
</dbReference>
<reference evidence="3 4" key="1">
    <citation type="submission" date="2018-10" db="EMBL/GenBank/DDBJ databases">
        <title>Robbsia sp. DHC34, isolated from soil.</title>
        <authorList>
            <person name="Gao Z.-H."/>
            <person name="Qiu L.-H."/>
        </authorList>
    </citation>
    <scope>NUCLEOTIDE SEQUENCE [LARGE SCALE GENOMIC DNA]</scope>
    <source>
        <strain evidence="3 4">DHC34</strain>
    </source>
</reference>
<protein>
    <recommendedName>
        <fullName evidence="5">DUF3322 and DUF2220 domain-containing protein</fullName>
    </recommendedName>
</protein>
<dbReference type="Pfam" id="PF11795">
    <property type="entry name" value="DUF3322"/>
    <property type="match status" value="1"/>
</dbReference>
<proteinExistence type="predicted"/>
<organism evidence="3 4">
    <name type="scientific">Pararobbsia silviterrae</name>
    <dbReference type="NCBI Taxonomy" id="1792498"/>
    <lineage>
        <taxon>Bacteria</taxon>
        <taxon>Pseudomonadati</taxon>
        <taxon>Pseudomonadota</taxon>
        <taxon>Betaproteobacteria</taxon>
        <taxon>Burkholderiales</taxon>
        <taxon>Burkholderiaceae</taxon>
        <taxon>Pararobbsia</taxon>
    </lineage>
</organism>
<gene>
    <name evidence="3" type="ORF">D7S86_04250</name>
</gene>
<evidence type="ECO:0000313" key="3">
    <source>
        <dbReference type="EMBL" id="RKP59118.1"/>
    </source>
</evidence>
<dbReference type="InterPro" id="IPR024537">
    <property type="entry name" value="DUF3322"/>
</dbReference>
<evidence type="ECO:0000259" key="1">
    <source>
        <dbReference type="Pfam" id="PF09983"/>
    </source>
</evidence>
<dbReference type="Proteomes" id="UP000270342">
    <property type="component" value="Unassembled WGS sequence"/>
</dbReference>
<dbReference type="OrthoDB" id="322908at2"/>